<dbReference type="Proteomes" id="UP000014500">
    <property type="component" value="Unassembled WGS sequence"/>
</dbReference>
<dbReference type="EnsemblMetazoa" id="SMAR014972-RA">
    <property type="protein sequence ID" value="SMAR014972-PA"/>
    <property type="gene ID" value="SMAR014972"/>
</dbReference>
<evidence type="ECO:0000313" key="2">
    <source>
        <dbReference type="EnsemblMetazoa" id="SMAR014972-PA"/>
    </source>
</evidence>
<reference evidence="3" key="1">
    <citation type="submission" date="2011-05" db="EMBL/GenBank/DDBJ databases">
        <authorList>
            <person name="Richards S.R."/>
            <person name="Qu J."/>
            <person name="Jiang H."/>
            <person name="Jhangiani S.N."/>
            <person name="Agravi P."/>
            <person name="Goodspeed R."/>
            <person name="Gross S."/>
            <person name="Mandapat C."/>
            <person name="Jackson L."/>
            <person name="Mathew T."/>
            <person name="Pu L."/>
            <person name="Thornton R."/>
            <person name="Saada N."/>
            <person name="Wilczek-Boney K.B."/>
            <person name="Lee S."/>
            <person name="Kovar C."/>
            <person name="Wu Y."/>
            <person name="Scherer S.E."/>
            <person name="Worley K.C."/>
            <person name="Muzny D.M."/>
            <person name="Gibbs R."/>
        </authorList>
    </citation>
    <scope>NUCLEOTIDE SEQUENCE</scope>
    <source>
        <strain evidence="3">Brora</strain>
    </source>
</reference>
<keyword evidence="1" id="KW-1133">Transmembrane helix</keyword>
<dbReference type="AlphaFoldDB" id="T1JM92"/>
<name>T1JM92_STRMM</name>
<sequence length="84" mass="9982">MEFSSLVMFYLMVFVLSYVENVLEQRRSRNYAQVFFVYFLNNRFCTDYGFCFTTDDSFGNNIIDYLLLDVILRVPQLGTPFGKQ</sequence>
<accession>T1JM92</accession>
<dbReference type="HOGENOM" id="CLU_2530334_0_0_1"/>
<organism evidence="2 3">
    <name type="scientific">Strigamia maritima</name>
    <name type="common">European centipede</name>
    <name type="synonym">Geophilus maritimus</name>
    <dbReference type="NCBI Taxonomy" id="126957"/>
    <lineage>
        <taxon>Eukaryota</taxon>
        <taxon>Metazoa</taxon>
        <taxon>Ecdysozoa</taxon>
        <taxon>Arthropoda</taxon>
        <taxon>Myriapoda</taxon>
        <taxon>Chilopoda</taxon>
        <taxon>Pleurostigmophora</taxon>
        <taxon>Geophilomorpha</taxon>
        <taxon>Linotaeniidae</taxon>
        <taxon>Strigamia</taxon>
    </lineage>
</organism>
<protein>
    <submittedName>
        <fullName evidence="2">Uncharacterized protein</fullName>
    </submittedName>
</protein>
<keyword evidence="3" id="KW-1185">Reference proteome</keyword>
<dbReference type="EMBL" id="JH431905">
    <property type="status" value="NOT_ANNOTATED_CDS"/>
    <property type="molecule type" value="Genomic_DNA"/>
</dbReference>
<reference evidence="2" key="2">
    <citation type="submission" date="2015-02" db="UniProtKB">
        <authorList>
            <consortium name="EnsemblMetazoa"/>
        </authorList>
    </citation>
    <scope>IDENTIFICATION</scope>
</reference>
<proteinExistence type="predicted"/>
<feature type="transmembrane region" description="Helical" evidence="1">
    <location>
        <begin position="6"/>
        <end position="23"/>
    </location>
</feature>
<keyword evidence="1" id="KW-0472">Membrane</keyword>
<evidence type="ECO:0000313" key="3">
    <source>
        <dbReference type="Proteomes" id="UP000014500"/>
    </source>
</evidence>
<evidence type="ECO:0000256" key="1">
    <source>
        <dbReference type="SAM" id="Phobius"/>
    </source>
</evidence>
<keyword evidence="1" id="KW-0812">Transmembrane</keyword>